<feature type="domain" description="N-acetyltransferase" evidence="5">
    <location>
        <begin position="29"/>
        <end position="175"/>
    </location>
</feature>
<dbReference type="PANTHER" id="PTHR43420:SF44">
    <property type="entry name" value="ACETYLTRANSFERASE YPEA"/>
    <property type="match status" value="1"/>
</dbReference>
<dbReference type="NCBIfam" id="TIGR01575">
    <property type="entry name" value="rimI"/>
    <property type="match status" value="1"/>
</dbReference>
<evidence type="ECO:0000259" key="5">
    <source>
        <dbReference type="PROSITE" id="PS51186"/>
    </source>
</evidence>
<comment type="caution">
    <text evidence="6">The sequence shown here is derived from an EMBL/GenBank/DDBJ whole genome shotgun (WGS) entry which is preliminary data.</text>
</comment>
<evidence type="ECO:0000256" key="4">
    <source>
        <dbReference type="ARBA" id="ARBA00023315"/>
    </source>
</evidence>
<dbReference type="Gene3D" id="3.40.630.30">
    <property type="match status" value="1"/>
</dbReference>
<protein>
    <submittedName>
        <fullName evidence="6">Ribosomal-protein-alanine N-acetyltransferase</fullName>
        <ecNumber evidence="6">2.3.1.267</ecNumber>
    </submittedName>
</protein>
<dbReference type="Pfam" id="PF00583">
    <property type="entry name" value="Acetyltransf_1"/>
    <property type="match status" value="1"/>
</dbReference>
<dbReference type="InterPro" id="IPR050680">
    <property type="entry name" value="YpeA/RimI_acetyltransf"/>
</dbReference>
<evidence type="ECO:0000313" key="6">
    <source>
        <dbReference type="EMBL" id="RHW53964.1"/>
    </source>
</evidence>
<dbReference type="EC" id="2.3.1.267" evidence="6"/>
<dbReference type="EMBL" id="QOCV01000008">
    <property type="protein sequence ID" value="RHW53964.1"/>
    <property type="molecule type" value="Genomic_DNA"/>
</dbReference>
<accession>A0A396SR89</accession>
<dbReference type="PROSITE" id="PS51186">
    <property type="entry name" value="GNAT"/>
    <property type="match status" value="1"/>
</dbReference>
<evidence type="ECO:0000256" key="3">
    <source>
        <dbReference type="ARBA" id="ARBA00022679"/>
    </source>
</evidence>
<dbReference type="Proteomes" id="UP000265862">
    <property type="component" value="Unassembled WGS sequence"/>
</dbReference>
<dbReference type="InterPro" id="IPR006464">
    <property type="entry name" value="AcTrfase_RimI/Ard1"/>
</dbReference>
<name>A0A396SR89_9LACO</name>
<dbReference type="AlphaFoldDB" id="A0A396SR89"/>
<dbReference type="PANTHER" id="PTHR43420">
    <property type="entry name" value="ACETYLTRANSFERASE"/>
    <property type="match status" value="1"/>
</dbReference>
<evidence type="ECO:0000256" key="2">
    <source>
        <dbReference type="ARBA" id="ARBA00022490"/>
    </source>
</evidence>
<comment type="similarity">
    <text evidence="1">Belongs to the acetyltransferase family. RimI subfamily.</text>
</comment>
<dbReference type="RefSeq" id="WP_118898060.1">
    <property type="nucleotide sequence ID" value="NZ_QOCV01000008.1"/>
</dbReference>
<keyword evidence="3 6" id="KW-0808">Transferase</keyword>
<sequence>MWKKFSQAFYSEQGLAFKAFTYKMNNHCLKIVPAQLSDLSKILLLESRVYQGYLPWNSTIFQAELCKNDSLYLLVYKETALIALAGIRLQGKEAHITNLAVDPAWQNHGLGTYLIQLLSKFAKKQQCYLISLEVRADNERARLLYESLGFRVRFVHANYYQDVQQDGLGMILELRH</sequence>
<organism evidence="6 7">
    <name type="scientific">Lactobacillus bombicola</name>
    <dbReference type="NCBI Taxonomy" id="1505723"/>
    <lineage>
        <taxon>Bacteria</taxon>
        <taxon>Bacillati</taxon>
        <taxon>Bacillota</taxon>
        <taxon>Bacilli</taxon>
        <taxon>Lactobacillales</taxon>
        <taxon>Lactobacillaceae</taxon>
        <taxon>Lactobacillus</taxon>
    </lineage>
</organism>
<dbReference type="GO" id="GO:0008999">
    <property type="term" value="F:protein-N-terminal-alanine acetyltransferase activity"/>
    <property type="evidence" value="ECO:0007669"/>
    <property type="project" value="UniProtKB-EC"/>
</dbReference>
<dbReference type="InterPro" id="IPR016181">
    <property type="entry name" value="Acyl_CoA_acyltransferase"/>
</dbReference>
<evidence type="ECO:0000313" key="7">
    <source>
        <dbReference type="Proteomes" id="UP000265862"/>
    </source>
</evidence>
<proteinExistence type="inferred from homology"/>
<dbReference type="CDD" id="cd04301">
    <property type="entry name" value="NAT_SF"/>
    <property type="match status" value="1"/>
</dbReference>
<dbReference type="InterPro" id="IPR000182">
    <property type="entry name" value="GNAT_dom"/>
</dbReference>
<keyword evidence="2" id="KW-0963">Cytoplasm</keyword>
<evidence type="ECO:0000256" key="1">
    <source>
        <dbReference type="ARBA" id="ARBA00005395"/>
    </source>
</evidence>
<dbReference type="SUPFAM" id="SSF55729">
    <property type="entry name" value="Acyl-CoA N-acyltransferases (Nat)"/>
    <property type="match status" value="1"/>
</dbReference>
<keyword evidence="4 6" id="KW-0012">Acyltransferase</keyword>
<gene>
    <name evidence="6" type="primary">rimI</name>
    <name evidence="6" type="ORF">DS835_05510</name>
</gene>
<reference evidence="6 7" key="1">
    <citation type="submission" date="2018-07" db="EMBL/GenBank/DDBJ databases">
        <title>Genome sequences of six Lactobacillus spp. isolated from bumble bee guts.</title>
        <authorList>
            <person name="Motta E.V.S."/>
            <person name="Moran N.A."/>
        </authorList>
    </citation>
    <scope>NUCLEOTIDE SEQUENCE [LARGE SCALE GENOMIC DNA]</scope>
    <source>
        <strain evidence="6 7">OCC3</strain>
    </source>
</reference>